<organism evidence="1 2">
    <name type="scientific">Salix koriyanagi</name>
    <dbReference type="NCBI Taxonomy" id="2511006"/>
    <lineage>
        <taxon>Eukaryota</taxon>
        <taxon>Viridiplantae</taxon>
        <taxon>Streptophyta</taxon>
        <taxon>Embryophyta</taxon>
        <taxon>Tracheophyta</taxon>
        <taxon>Spermatophyta</taxon>
        <taxon>Magnoliopsida</taxon>
        <taxon>eudicotyledons</taxon>
        <taxon>Gunneridae</taxon>
        <taxon>Pentapetalae</taxon>
        <taxon>rosids</taxon>
        <taxon>fabids</taxon>
        <taxon>Malpighiales</taxon>
        <taxon>Salicaceae</taxon>
        <taxon>Saliceae</taxon>
        <taxon>Salix</taxon>
    </lineage>
</organism>
<evidence type="ECO:0000313" key="2">
    <source>
        <dbReference type="Proteomes" id="UP001151752"/>
    </source>
</evidence>
<sequence>MGLKNPSKTLRGSSPRFPSQITECTGNGSLSFPNLKTSSALPCKRNREINKMYLFFFVKWRDPRFITREGSAGEARRMSGPMEMDLKGLPKVKEVEMKVGGPWYSLKNIFTNFKDRMLRNPQSHKQVSSDTTLSAADSAASEVITTQTGVSKHFAESRGCDNLLKASEIPTDSNCRRDYFNTHNISFIGETPLEDAVNTTASADTKMHVSPDNTKHDSTTVQAASSIISDDPKEVMLENGKRLLEEASFGTIVESNNNQEEAREPSFFGRSLIR</sequence>
<reference evidence="1" key="1">
    <citation type="submission" date="2022-11" db="EMBL/GenBank/DDBJ databases">
        <authorList>
            <person name="Hyden B.L."/>
            <person name="Feng K."/>
            <person name="Yates T."/>
            <person name="Jawdy S."/>
            <person name="Smart L.B."/>
            <person name="Muchero W."/>
        </authorList>
    </citation>
    <scope>NUCLEOTIDE SEQUENCE</scope>
    <source>
        <tissue evidence="1">Shoot tip</tissue>
    </source>
</reference>
<dbReference type="Proteomes" id="UP001151752">
    <property type="component" value="Chromosome 10"/>
</dbReference>
<gene>
    <name evidence="1" type="ORF">OIU74_017765</name>
</gene>
<evidence type="ECO:0000313" key="1">
    <source>
        <dbReference type="EMBL" id="KAJ6771387.1"/>
    </source>
</evidence>
<name>A0A9Q1AHI9_9ROSI</name>
<accession>A0A9Q1AHI9</accession>
<dbReference type="AlphaFoldDB" id="A0A9Q1AHI9"/>
<proteinExistence type="predicted"/>
<dbReference type="EMBL" id="JAPFFM010000002">
    <property type="protein sequence ID" value="KAJ6771387.1"/>
    <property type="molecule type" value="Genomic_DNA"/>
</dbReference>
<keyword evidence="2" id="KW-1185">Reference proteome</keyword>
<reference evidence="1" key="2">
    <citation type="journal article" date="2023" name="Int. J. Mol. Sci.">
        <title>De Novo Assembly and Annotation of 11 Diverse Shrub Willow (Salix) Genomes Reveals Novel Gene Organization in Sex-Linked Regions.</title>
        <authorList>
            <person name="Hyden B."/>
            <person name="Feng K."/>
            <person name="Yates T.B."/>
            <person name="Jawdy S."/>
            <person name="Cereghino C."/>
            <person name="Smart L.B."/>
            <person name="Muchero W."/>
        </authorList>
    </citation>
    <scope>NUCLEOTIDE SEQUENCE</scope>
    <source>
        <tissue evidence="1">Shoot tip</tissue>
    </source>
</reference>
<comment type="caution">
    <text evidence="1">The sequence shown here is derived from an EMBL/GenBank/DDBJ whole genome shotgun (WGS) entry which is preliminary data.</text>
</comment>
<protein>
    <submittedName>
        <fullName evidence="1">Uncharacterized protein</fullName>
    </submittedName>
</protein>